<evidence type="ECO:0000259" key="1">
    <source>
        <dbReference type="Pfam" id="PF01425"/>
    </source>
</evidence>
<dbReference type="RefSeq" id="WP_377698800.1">
    <property type="nucleotide sequence ID" value="NZ_JBHLWE010000029.1"/>
</dbReference>
<dbReference type="InterPro" id="IPR020556">
    <property type="entry name" value="Amidase_CS"/>
</dbReference>
<dbReference type="Pfam" id="PF01425">
    <property type="entry name" value="Amidase"/>
    <property type="match status" value="1"/>
</dbReference>
<proteinExistence type="predicted"/>
<evidence type="ECO:0000313" key="3">
    <source>
        <dbReference type="Proteomes" id="UP001589799"/>
    </source>
</evidence>
<dbReference type="InterPro" id="IPR000120">
    <property type="entry name" value="Amidase"/>
</dbReference>
<feature type="domain" description="Amidase" evidence="1">
    <location>
        <begin position="27"/>
        <end position="430"/>
    </location>
</feature>
<comment type="caution">
    <text evidence="2">The sequence shown here is derived from an EMBL/GenBank/DDBJ whole genome shotgun (WGS) entry which is preliminary data.</text>
</comment>
<sequence length="442" mass="45794">MDWLKASATEQGRAIMAGLVSPVDLAEGYLDAIARAPLSPRIFARTTPERARAEAIAAHDRAKAGLRRSLLDGVALAWKDNIDSAGVATEAGSMLLEGRVPAQDAAVLATATLQGAVCLGKTHMTELAFSGLGLNPTVATVPNAYDASLVAGGSSGGSAVAVAMGLAAAAIGSDTGGSIRLPAAWNGIVGFKPSPGAVDMTGTLPLCRRFDVVGPLARTVEDCAEVFALIQGIPAPDLRGAEPRGLRLMVLDGLPFEGAREEPVAAFEEAVERLAAAGVSITRAAPACVTDAAALSPTLFAPEAYGLWRDQIEAAPEVMYLPILERFRGGREVSAADYVAGWEQLIRLREDWAATVASYDAVILPTAPILPPEIARLEDDAIFFAAENLLALRNTRIGNSMGLPSISLPTARPACGLMLMGAAGGDLALLRVAQSVEAALRD</sequence>
<dbReference type="InterPro" id="IPR036928">
    <property type="entry name" value="AS_sf"/>
</dbReference>
<dbReference type="PROSITE" id="PS00571">
    <property type="entry name" value="AMIDASES"/>
    <property type="match status" value="1"/>
</dbReference>
<organism evidence="2 3">
    <name type="scientific">Paracoccus niistensis</name>
    <dbReference type="NCBI Taxonomy" id="632935"/>
    <lineage>
        <taxon>Bacteria</taxon>
        <taxon>Pseudomonadati</taxon>
        <taxon>Pseudomonadota</taxon>
        <taxon>Alphaproteobacteria</taxon>
        <taxon>Rhodobacterales</taxon>
        <taxon>Paracoccaceae</taxon>
        <taxon>Paracoccus</taxon>
    </lineage>
</organism>
<dbReference type="EMBL" id="JBHLWE010000029">
    <property type="protein sequence ID" value="MFC0340946.1"/>
    <property type="molecule type" value="Genomic_DNA"/>
</dbReference>
<keyword evidence="3" id="KW-1185">Reference proteome</keyword>
<name>A0ABV6I4E5_9RHOB</name>
<protein>
    <submittedName>
        <fullName evidence="2">Amidase</fullName>
    </submittedName>
</protein>
<dbReference type="Gene3D" id="3.90.1300.10">
    <property type="entry name" value="Amidase signature (AS) domain"/>
    <property type="match status" value="1"/>
</dbReference>
<dbReference type="InterPro" id="IPR023631">
    <property type="entry name" value="Amidase_dom"/>
</dbReference>
<dbReference type="Proteomes" id="UP001589799">
    <property type="component" value="Unassembled WGS sequence"/>
</dbReference>
<dbReference type="SUPFAM" id="SSF75304">
    <property type="entry name" value="Amidase signature (AS) enzymes"/>
    <property type="match status" value="1"/>
</dbReference>
<gene>
    <name evidence="2" type="ORF">ACFFII_09245</name>
</gene>
<dbReference type="PANTHER" id="PTHR11895">
    <property type="entry name" value="TRANSAMIDASE"/>
    <property type="match status" value="1"/>
</dbReference>
<accession>A0ABV6I4E5</accession>
<dbReference type="PANTHER" id="PTHR11895:SF176">
    <property type="entry name" value="AMIDASE AMID-RELATED"/>
    <property type="match status" value="1"/>
</dbReference>
<reference evidence="2 3" key="1">
    <citation type="submission" date="2024-09" db="EMBL/GenBank/DDBJ databases">
        <authorList>
            <person name="Sun Q."/>
            <person name="Mori K."/>
        </authorList>
    </citation>
    <scope>NUCLEOTIDE SEQUENCE [LARGE SCALE GENOMIC DNA]</scope>
    <source>
        <strain evidence="2 3">KCTC 22789</strain>
    </source>
</reference>
<evidence type="ECO:0000313" key="2">
    <source>
        <dbReference type="EMBL" id="MFC0340946.1"/>
    </source>
</evidence>